<evidence type="ECO:0000313" key="2">
    <source>
        <dbReference type="EMBL" id="KKT00846.1"/>
    </source>
</evidence>
<dbReference type="SUPFAM" id="SSF52833">
    <property type="entry name" value="Thioredoxin-like"/>
    <property type="match status" value="1"/>
</dbReference>
<dbReference type="NCBIfam" id="TIGR02196">
    <property type="entry name" value="GlrX_YruB"/>
    <property type="match status" value="1"/>
</dbReference>
<dbReference type="GO" id="GO:0009055">
    <property type="term" value="F:electron transfer activity"/>
    <property type="evidence" value="ECO:0007669"/>
    <property type="project" value="TreeGrafter"/>
</dbReference>
<feature type="domain" description="Glutaredoxin" evidence="1">
    <location>
        <begin position="29"/>
        <end position="88"/>
    </location>
</feature>
<reference evidence="2 3" key="1">
    <citation type="journal article" date="2015" name="Nature">
        <title>rRNA introns, odd ribosomes, and small enigmatic genomes across a large radiation of phyla.</title>
        <authorList>
            <person name="Brown C.T."/>
            <person name="Hug L.A."/>
            <person name="Thomas B.C."/>
            <person name="Sharon I."/>
            <person name="Castelle C.J."/>
            <person name="Singh A."/>
            <person name="Wilkins M.J."/>
            <person name="Williams K.H."/>
            <person name="Banfield J.F."/>
        </authorList>
    </citation>
    <scope>NUCLEOTIDE SEQUENCE [LARGE SCALE GENOMIC DNA]</scope>
</reference>
<gene>
    <name evidence="2" type="ORF">UV76_C0007G0054</name>
</gene>
<sequence>MLDKYAIIEILENNFIRPGRTYVSFMKNVTIYSTPTCHFCHMAKEFFKANNVAYTEYDVATNLEKRKEMIEKSQQMGVPVIIIDGKLIVGFDKPQLAQLLGL</sequence>
<dbReference type="CDD" id="cd02976">
    <property type="entry name" value="NrdH"/>
    <property type="match status" value="1"/>
</dbReference>
<accession>A0A0G1DSG0</accession>
<evidence type="ECO:0000259" key="1">
    <source>
        <dbReference type="Pfam" id="PF00462"/>
    </source>
</evidence>
<name>A0A0G1DSG0_9BACT</name>
<proteinExistence type="predicted"/>
<dbReference type="AlphaFoldDB" id="A0A0G1DSG0"/>
<dbReference type="Gene3D" id="3.40.30.10">
    <property type="entry name" value="Glutaredoxin"/>
    <property type="match status" value="1"/>
</dbReference>
<dbReference type="GO" id="GO:0045454">
    <property type="term" value="P:cell redox homeostasis"/>
    <property type="evidence" value="ECO:0007669"/>
    <property type="project" value="TreeGrafter"/>
</dbReference>
<dbReference type="InterPro" id="IPR051548">
    <property type="entry name" value="Grx-like_ET"/>
</dbReference>
<dbReference type="InterPro" id="IPR002109">
    <property type="entry name" value="Glutaredoxin"/>
</dbReference>
<dbReference type="PANTHER" id="PTHR34386">
    <property type="entry name" value="GLUTAREDOXIN"/>
    <property type="match status" value="1"/>
</dbReference>
<organism evidence="2 3">
    <name type="scientific">Candidatus Nomurabacteria bacterium GW2011_GWA2_43_15</name>
    <dbReference type="NCBI Taxonomy" id="1618738"/>
    <lineage>
        <taxon>Bacteria</taxon>
        <taxon>Candidatus Nomuraibacteriota</taxon>
    </lineage>
</organism>
<dbReference type="InterPro" id="IPR036249">
    <property type="entry name" value="Thioredoxin-like_sf"/>
</dbReference>
<protein>
    <submittedName>
        <fullName evidence="2">Glutaredoxin-like protein, YruB-family</fullName>
    </submittedName>
</protein>
<dbReference type="Pfam" id="PF00462">
    <property type="entry name" value="Glutaredoxin"/>
    <property type="match status" value="1"/>
</dbReference>
<dbReference type="PROSITE" id="PS51354">
    <property type="entry name" value="GLUTAREDOXIN_2"/>
    <property type="match status" value="1"/>
</dbReference>
<comment type="caution">
    <text evidence="2">The sequence shown here is derived from an EMBL/GenBank/DDBJ whole genome shotgun (WGS) entry which is preliminary data.</text>
</comment>
<dbReference type="EMBL" id="LCFS01000007">
    <property type="protein sequence ID" value="KKT00846.1"/>
    <property type="molecule type" value="Genomic_DNA"/>
</dbReference>
<dbReference type="Proteomes" id="UP000034646">
    <property type="component" value="Unassembled WGS sequence"/>
</dbReference>
<dbReference type="PANTHER" id="PTHR34386:SF1">
    <property type="entry name" value="GLUTAREDOXIN-LIKE PROTEIN NRDH"/>
    <property type="match status" value="1"/>
</dbReference>
<evidence type="ECO:0000313" key="3">
    <source>
        <dbReference type="Proteomes" id="UP000034646"/>
    </source>
</evidence>
<dbReference type="STRING" id="1618738.UV76_C0007G0054"/>
<dbReference type="InterPro" id="IPR011911">
    <property type="entry name" value="GlrX_YruB"/>
</dbReference>